<accession>A0ABV2BQG7</accession>
<proteinExistence type="predicted"/>
<feature type="signal peptide" evidence="1">
    <location>
        <begin position="1"/>
        <end position="25"/>
    </location>
</feature>
<evidence type="ECO:0000313" key="3">
    <source>
        <dbReference type="Proteomes" id="UP001548189"/>
    </source>
</evidence>
<name>A0ABV2BQG7_9GAMM</name>
<reference evidence="2 3" key="1">
    <citation type="submission" date="2024-06" db="EMBL/GenBank/DDBJ databases">
        <authorList>
            <person name="Li F."/>
        </authorList>
    </citation>
    <scope>NUCLEOTIDE SEQUENCE [LARGE SCALE GENOMIC DNA]</scope>
    <source>
        <strain evidence="2 3">GXAS 311</strain>
    </source>
</reference>
<keyword evidence="3" id="KW-1185">Reference proteome</keyword>
<keyword evidence="1" id="KW-0732">Signal</keyword>
<evidence type="ECO:0000313" key="2">
    <source>
        <dbReference type="EMBL" id="MET1253973.1"/>
    </source>
</evidence>
<organism evidence="2 3">
    <name type="scientific">Aliikangiella maris</name>
    <dbReference type="NCBI Taxonomy" id="3162458"/>
    <lineage>
        <taxon>Bacteria</taxon>
        <taxon>Pseudomonadati</taxon>
        <taxon>Pseudomonadota</taxon>
        <taxon>Gammaproteobacteria</taxon>
        <taxon>Oceanospirillales</taxon>
        <taxon>Pleioneaceae</taxon>
        <taxon>Aliikangiella</taxon>
    </lineage>
</organism>
<dbReference type="RefSeq" id="WP_353873524.1">
    <property type="nucleotide sequence ID" value="NZ_JBEVCJ010000002.1"/>
</dbReference>
<dbReference type="Proteomes" id="UP001548189">
    <property type="component" value="Unassembled WGS sequence"/>
</dbReference>
<dbReference type="EMBL" id="JBEVCJ010000002">
    <property type="protein sequence ID" value="MET1253973.1"/>
    <property type="molecule type" value="Genomic_DNA"/>
</dbReference>
<feature type="chain" id="PRO_5046199840" evidence="1">
    <location>
        <begin position="26"/>
        <end position="258"/>
    </location>
</feature>
<protein>
    <submittedName>
        <fullName evidence="2">Uncharacterized protein</fullName>
    </submittedName>
</protein>
<sequence length="258" mass="28942">MFKYAIKNTALAAAFLAVSAGGLQAATNEFLNGSFETGDYTGWQLDEYSPNVSDFGTWGIVQNNQQVNYGEQLFDYFDQVFLPAFSPSLPKTFSTPDGNYMAVQFQLSGQTHRLYQDVTLSQRAKKLSFDMEYASFSDFGDDQKVAVHIRDLNDNILETLFVTVEGASPYATPMINYAFDITAYRGQTIRVDIELVCYRFFFDLALDNFKIEKSAVPPGWDKGLKNGWVGDIPPGLETLPEGFSFGKKEGWGDEYNPQ</sequence>
<gene>
    <name evidence="2" type="ORF">ABVT43_02425</name>
</gene>
<dbReference type="Gene3D" id="2.60.120.260">
    <property type="entry name" value="Galactose-binding domain-like"/>
    <property type="match status" value="1"/>
</dbReference>
<comment type="caution">
    <text evidence="2">The sequence shown here is derived from an EMBL/GenBank/DDBJ whole genome shotgun (WGS) entry which is preliminary data.</text>
</comment>
<evidence type="ECO:0000256" key="1">
    <source>
        <dbReference type="SAM" id="SignalP"/>
    </source>
</evidence>